<dbReference type="PANTHER" id="PTHR34296">
    <property type="entry name" value="TRANSCRIPTIONAL ACTIVATOR PROTEIN MED"/>
    <property type="match status" value="1"/>
</dbReference>
<evidence type="ECO:0000256" key="3">
    <source>
        <dbReference type="ARBA" id="ARBA00022475"/>
    </source>
</evidence>
<keyword evidence="5" id="KW-0472">Membrane</keyword>
<protein>
    <submittedName>
        <fullName evidence="9">BMP family ABC transporter substrate-binding protein</fullName>
    </submittedName>
</protein>
<comment type="subcellular location">
    <subcellularLocation>
        <location evidence="1">Cell membrane</location>
        <topology evidence="1">Lipid-anchor</topology>
    </subcellularLocation>
</comment>
<evidence type="ECO:0000256" key="4">
    <source>
        <dbReference type="ARBA" id="ARBA00022729"/>
    </source>
</evidence>
<evidence type="ECO:0000256" key="6">
    <source>
        <dbReference type="ARBA" id="ARBA00023288"/>
    </source>
</evidence>
<dbReference type="PROSITE" id="PS51257">
    <property type="entry name" value="PROKAR_LIPOPROTEIN"/>
    <property type="match status" value="1"/>
</dbReference>
<evidence type="ECO:0000256" key="1">
    <source>
        <dbReference type="ARBA" id="ARBA00004193"/>
    </source>
</evidence>
<gene>
    <name evidence="9" type="ORF">GK047_03250</name>
</gene>
<comment type="similarity">
    <text evidence="2">Belongs to the BMP lipoprotein family.</text>
</comment>
<evidence type="ECO:0000259" key="8">
    <source>
        <dbReference type="Pfam" id="PF02608"/>
    </source>
</evidence>
<dbReference type="AlphaFoldDB" id="A0A6G3ZSD9"/>
<keyword evidence="6" id="KW-0449">Lipoprotein</keyword>
<dbReference type="InterPro" id="IPR050957">
    <property type="entry name" value="BMP_lipoprotein"/>
</dbReference>
<dbReference type="SUPFAM" id="SSF53822">
    <property type="entry name" value="Periplasmic binding protein-like I"/>
    <property type="match status" value="1"/>
</dbReference>
<reference evidence="9" key="1">
    <citation type="submission" date="2020-02" db="EMBL/GenBank/DDBJ databases">
        <authorList>
            <person name="Shen X.-R."/>
            <person name="Zhang Y.-X."/>
        </authorList>
    </citation>
    <scope>NUCLEOTIDE SEQUENCE</scope>
    <source>
        <strain evidence="9">SYP-B3998</strain>
    </source>
</reference>
<evidence type="ECO:0000256" key="7">
    <source>
        <dbReference type="SAM" id="SignalP"/>
    </source>
</evidence>
<name>A0A6G3ZSD9_9BACL</name>
<feature type="signal peptide" evidence="7">
    <location>
        <begin position="1"/>
        <end position="20"/>
    </location>
</feature>
<sequence length="355" mass="37551">MRKRLGITALLLLSVLVFLAGCGAKTSTEAPKPSDAGKAAAGKKINAVYFVNGTLGDKGFFDSAQRGVKQAGETLGMDVKTVEGGTNQADWPAGLESLASSGKYDVIVLGTSQMTDIIKDVAKRYEKQKFIFFDEAISGLPNVYSMTYSQNEGSFMAGAFAALVTTSTELKGANPEKVIGFIGGMDIPIINDFKAGYEQGAKYVDPAITVVASYVGDFANAPKGKELGLAQFNTQKVDIAFNVAGGAGLGMLEAANSLGKYSIGVDSNQNALYPGSVLTSMVKAIDNSVLRALTLFSQDRLGFGKNEVLGIKEAGVGLAKDDLYNKHVPKAIQDKIMEIEQKLNKGEIKVQSTLK</sequence>
<dbReference type="InterPro" id="IPR003760">
    <property type="entry name" value="PnrA-like"/>
</dbReference>
<feature type="domain" description="ABC transporter substrate-binding protein PnrA-like" evidence="8">
    <location>
        <begin position="45"/>
        <end position="348"/>
    </location>
</feature>
<evidence type="ECO:0000313" key="9">
    <source>
        <dbReference type="EMBL" id="NEW05035.1"/>
    </source>
</evidence>
<dbReference type="PANTHER" id="PTHR34296:SF2">
    <property type="entry name" value="ABC TRANSPORTER GUANOSINE-BINDING PROTEIN NUPN"/>
    <property type="match status" value="1"/>
</dbReference>
<dbReference type="EMBL" id="JAAIKC010000001">
    <property type="protein sequence ID" value="NEW05035.1"/>
    <property type="molecule type" value="Genomic_DNA"/>
</dbReference>
<evidence type="ECO:0000256" key="2">
    <source>
        <dbReference type="ARBA" id="ARBA00008610"/>
    </source>
</evidence>
<organism evidence="9">
    <name type="scientific">Paenibacillus sp. SYP-B3998</name>
    <dbReference type="NCBI Taxonomy" id="2678564"/>
    <lineage>
        <taxon>Bacteria</taxon>
        <taxon>Bacillati</taxon>
        <taxon>Bacillota</taxon>
        <taxon>Bacilli</taxon>
        <taxon>Bacillales</taxon>
        <taxon>Paenibacillaceae</taxon>
        <taxon>Paenibacillus</taxon>
    </lineage>
</organism>
<dbReference type="Gene3D" id="3.40.50.2300">
    <property type="match status" value="2"/>
</dbReference>
<keyword evidence="3" id="KW-1003">Cell membrane</keyword>
<dbReference type="CDD" id="cd19964">
    <property type="entry name" value="PBP1_BMP-like"/>
    <property type="match status" value="1"/>
</dbReference>
<evidence type="ECO:0000256" key="5">
    <source>
        <dbReference type="ARBA" id="ARBA00023136"/>
    </source>
</evidence>
<dbReference type="GO" id="GO:0005886">
    <property type="term" value="C:plasma membrane"/>
    <property type="evidence" value="ECO:0007669"/>
    <property type="project" value="UniProtKB-SubCell"/>
</dbReference>
<dbReference type="InterPro" id="IPR028082">
    <property type="entry name" value="Peripla_BP_I"/>
</dbReference>
<dbReference type="Pfam" id="PF02608">
    <property type="entry name" value="Bmp"/>
    <property type="match status" value="1"/>
</dbReference>
<dbReference type="RefSeq" id="WP_163941053.1">
    <property type="nucleotide sequence ID" value="NZ_JAAIKC010000001.1"/>
</dbReference>
<accession>A0A6G3ZSD9</accession>
<proteinExistence type="inferred from homology"/>
<comment type="caution">
    <text evidence="9">The sequence shown here is derived from an EMBL/GenBank/DDBJ whole genome shotgun (WGS) entry which is preliminary data.</text>
</comment>
<feature type="chain" id="PRO_5039565355" evidence="7">
    <location>
        <begin position="21"/>
        <end position="355"/>
    </location>
</feature>
<keyword evidence="4 7" id="KW-0732">Signal</keyword>